<evidence type="ECO:0000313" key="5">
    <source>
        <dbReference type="Proteomes" id="UP001063166"/>
    </source>
</evidence>
<evidence type="ECO:0000313" key="4">
    <source>
        <dbReference type="EMBL" id="GLB39802.1"/>
    </source>
</evidence>
<protein>
    <submittedName>
        <fullName evidence="4">Aspartyl-tRNA synthetase</fullName>
    </submittedName>
</protein>
<feature type="domain" description="Phosphatidylglycerol lysyltransferase C-terminal" evidence="3">
    <location>
        <begin position="97"/>
        <end position="371"/>
    </location>
</feature>
<dbReference type="Pfam" id="PF09924">
    <property type="entry name" value="LPG_synthase_C"/>
    <property type="match status" value="1"/>
</dbReference>
<evidence type="ECO:0000256" key="1">
    <source>
        <dbReference type="SAM" id="Coils"/>
    </source>
</evidence>
<dbReference type="SUPFAM" id="SSF55729">
    <property type="entry name" value="Acyl-CoA N-acyltransferases (Nat)"/>
    <property type="match status" value="1"/>
</dbReference>
<sequence length="390" mass="43402">MHVPFTRDSSSDPKLGSEEDLRAEGDLDLDLAAPSPPQPTTTPQDKAAIADLVAKYGGPAATAWLEFDRYMIWRPSDPIPESSFPPVQGYMRHDPYVFAWGKPLVSDSAALLPTAKAFAAWAEAENVRPIWCVVDDEFQRVLASSPFEWSVVECVYEEVMDPAHVIDIIGTESEAARKEAASSVVKDLKKNLRRAEREDVQIKEMDLKQWPEEDKRAVEQGIVDWKNARTGVQIAATSGEPWVDTEHRRYWVARKDEKPVGLLILTPVHGNAWQIKNSISFPDAPRGTSEALIYTALSDIHRESGPDQPDASVSFGLTAAEEMNPTQNISGWKVTLLKSLYGKVTSAGGLLRRGEFRSKFDPELESIYVCYPQDGFGLHGVKALIRQLKK</sequence>
<dbReference type="OrthoDB" id="372395at2759"/>
<feature type="region of interest" description="Disordered" evidence="2">
    <location>
        <begin position="1"/>
        <end position="44"/>
    </location>
</feature>
<dbReference type="InterPro" id="IPR024320">
    <property type="entry name" value="LPG_synthase_C"/>
</dbReference>
<dbReference type="AlphaFoldDB" id="A0A9P3PNQ7"/>
<gene>
    <name evidence="4" type="ORF">LshimejAT787_0703120</name>
</gene>
<comment type="caution">
    <text evidence="4">The sequence shown here is derived from an EMBL/GenBank/DDBJ whole genome shotgun (WGS) entry which is preliminary data.</text>
</comment>
<dbReference type="EMBL" id="BRPK01000007">
    <property type="protein sequence ID" value="GLB39802.1"/>
    <property type="molecule type" value="Genomic_DNA"/>
</dbReference>
<dbReference type="InterPro" id="IPR016181">
    <property type="entry name" value="Acyl_CoA_acyltransferase"/>
</dbReference>
<accession>A0A9P3PNQ7</accession>
<feature type="compositionally biased region" description="Basic and acidic residues" evidence="2">
    <location>
        <begin position="9"/>
        <end position="25"/>
    </location>
</feature>
<keyword evidence="5" id="KW-1185">Reference proteome</keyword>
<dbReference type="Proteomes" id="UP001063166">
    <property type="component" value="Unassembled WGS sequence"/>
</dbReference>
<feature type="coiled-coil region" evidence="1">
    <location>
        <begin position="178"/>
        <end position="205"/>
    </location>
</feature>
<reference evidence="4" key="1">
    <citation type="submission" date="2022-07" db="EMBL/GenBank/DDBJ databases">
        <title>The genome of Lyophyllum shimeji provides insight into the initial evolution of ectomycorrhizal fungal genome.</title>
        <authorList>
            <person name="Kobayashi Y."/>
            <person name="Shibata T."/>
            <person name="Hirakawa H."/>
            <person name="Shigenobu S."/>
            <person name="Nishiyama T."/>
            <person name="Yamada A."/>
            <person name="Hasebe M."/>
            <person name="Kawaguchi M."/>
        </authorList>
    </citation>
    <scope>NUCLEOTIDE SEQUENCE</scope>
    <source>
        <strain evidence="4">AT787</strain>
    </source>
</reference>
<name>A0A9P3PNQ7_LYOSH</name>
<evidence type="ECO:0000259" key="3">
    <source>
        <dbReference type="Pfam" id="PF09924"/>
    </source>
</evidence>
<proteinExistence type="predicted"/>
<keyword evidence="1" id="KW-0175">Coiled coil</keyword>
<evidence type="ECO:0000256" key="2">
    <source>
        <dbReference type="SAM" id="MobiDB-lite"/>
    </source>
</evidence>
<organism evidence="4 5">
    <name type="scientific">Lyophyllum shimeji</name>
    <name type="common">Hon-shimeji</name>
    <name type="synonym">Tricholoma shimeji</name>
    <dbReference type="NCBI Taxonomy" id="47721"/>
    <lineage>
        <taxon>Eukaryota</taxon>
        <taxon>Fungi</taxon>
        <taxon>Dikarya</taxon>
        <taxon>Basidiomycota</taxon>
        <taxon>Agaricomycotina</taxon>
        <taxon>Agaricomycetes</taxon>
        <taxon>Agaricomycetidae</taxon>
        <taxon>Agaricales</taxon>
        <taxon>Tricholomatineae</taxon>
        <taxon>Lyophyllaceae</taxon>
        <taxon>Lyophyllum</taxon>
    </lineage>
</organism>